<feature type="region of interest" description="Disordered" evidence="1">
    <location>
        <begin position="1"/>
        <end position="21"/>
    </location>
</feature>
<dbReference type="EMBL" id="GBRH01198350">
    <property type="protein sequence ID" value="JAD99545.1"/>
    <property type="molecule type" value="Transcribed_RNA"/>
</dbReference>
<reference evidence="2" key="2">
    <citation type="journal article" date="2015" name="Data Brief">
        <title>Shoot transcriptome of the giant reed, Arundo donax.</title>
        <authorList>
            <person name="Barrero R.A."/>
            <person name="Guerrero F.D."/>
            <person name="Moolhuijzen P."/>
            <person name="Goolsby J.A."/>
            <person name="Tidwell J."/>
            <person name="Bellgard S.E."/>
            <person name="Bellgard M.I."/>
        </authorList>
    </citation>
    <scope>NUCLEOTIDE SEQUENCE</scope>
    <source>
        <tissue evidence="2">Shoot tissue taken approximately 20 cm above the soil surface</tissue>
    </source>
</reference>
<organism evidence="2">
    <name type="scientific">Arundo donax</name>
    <name type="common">Giant reed</name>
    <name type="synonym">Donax arundinaceus</name>
    <dbReference type="NCBI Taxonomy" id="35708"/>
    <lineage>
        <taxon>Eukaryota</taxon>
        <taxon>Viridiplantae</taxon>
        <taxon>Streptophyta</taxon>
        <taxon>Embryophyta</taxon>
        <taxon>Tracheophyta</taxon>
        <taxon>Spermatophyta</taxon>
        <taxon>Magnoliopsida</taxon>
        <taxon>Liliopsida</taxon>
        <taxon>Poales</taxon>
        <taxon>Poaceae</taxon>
        <taxon>PACMAD clade</taxon>
        <taxon>Arundinoideae</taxon>
        <taxon>Arundineae</taxon>
        <taxon>Arundo</taxon>
    </lineage>
</organism>
<sequence>METVSSDYPDRSLHSQQLACN</sequence>
<name>A0A0A9ENV9_ARUDO</name>
<dbReference type="AlphaFoldDB" id="A0A0A9ENV9"/>
<reference evidence="2" key="1">
    <citation type="submission" date="2014-09" db="EMBL/GenBank/DDBJ databases">
        <authorList>
            <person name="Magalhaes I.L.F."/>
            <person name="Oliveira U."/>
            <person name="Santos F.R."/>
            <person name="Vidigal T.H.D.A."/>
            <person name="Brescovit A.D."/>
            <person name="Santos A.J."/>
        </authorList>
    </citation>
    <scope>NUCLEOTIDE SEQUENCE</scope>
    <source>
        <tissue evidence="2">Shoot tissue taken approximately 20 cm above the soil surface</tissue>
    </source>
</reference>
<accession>A0A0A9ENV9</accession>
<proteinExistence type="predicted"/>
<evidence type="ECO:0000313" key="2">
    <source>
        <dbReference type="EMBL" id="JAD99545.1"/>
    </source>
</evidence>
<evidence type="ECO:0000256" key="1">
    <source>
        <dbReference type="SAM" id="MobiDB-lite"/>
    </source>
</evidence>
<protein>
    <submittedName>
        <fullName evidence="2">Uncharacterized protein</fullName>
    </submittedName>
</protein>